<dbReference type="VEuPathDB" id="TrichDB:TRFO_07535"/>
<feature type="transmembrane region" description="Helical" evidence="1">
    <location>
        <begin position="93"/>
        <end position="114"/>
    </location>
</feature>
<keyword evidence="1" id="KW-1133">Transmembrane helix</keyword>
<keyword evidence="1" id="KW-0812">Transmembrane</keyword>
<feature type="transmembrane region" description="Helical" evidence="1">
    <location>
        <begin position="335"/>
        <end position="355"/>
    </location>
</feature>
<feature type="transmembrane region" description="Helical" evidence="1">
    <location>
        <begin position="213"/>
        <end position="234"/>
    </location>
</feature>
<feature type="transmembrane region" description="Helical" evidence="1">
    <location>
        <begin position="509"/>
        <end position="534"/>
    </location>
</feature>
<feature type="transmembrane region" description="Helical" evidence="1">
    <location>
        <begin position="186"/>
        <end position="206"/>
    </location>
</feature>
<dbReference type="AlphaFoldDB" id="A0A1J4JRG3"/>
<feature type="transmembrane region" description="Helical" evidence="1">
    <location>
        <begin position="29"/>
        <end position="48"/>
    </location>
</feature>
<feature type="transmembrane region" description="Helical" evidence="1">
    <location>
        <begin position="479"/>
        <end position="497"/>
    </location>
</feature>
<evidence type="ECO:0000256" key="1">
    <source>
        <dbReference type="SAM" id="Phobius"/>
    </source>
</evidence>
<evidence type="ECO:0000313" key="3">
    <source>
        <dbReference type="Proteomes" id="UP000179807"/>
    </source>
</evidence>
<proteinExistence type="predicted"/>
<feature type="transmembrane region" description="Helical" evidence="1">
    <location>
        <begin position="6"/>
        <end position="22"/>
    </location>
</feature>
<feature type="transmembrane region" description="Helical" evidence="1">
    <location>
        <begin position="271"/>
        <end position="291"/>
    </location>
</feature>
<accession>A0A1J4JRG3</accession>
<keyword evidence="3" id="KW-1185">Reference proteome</keyword>
<sequence>MLSFLLVFSSCLFGFEFCSIFVKNTIDLYTRLGIGFPFGIIITSWIFYITNLYFPFSCIHGIIVILLLLLFSLVAHSIHRKIREPRKFSIEDLFLTILFPSLFLMLTMFMSFLFDGKITRGAVYGDLPFHLNIISSFVYGCNSQRTSLFDTVSPFFANEKLAYPLMPDFFSSILIGCFNSSLQTSILLPSLPIAFSVFATFGKIIFLVSGYRFSSVVAPWIFIFMGGLGFTQLFNKEIYNEYNVDFVHNWGKNRYEYWFQTLIHFLLPQRLSLFSIPLCYGFIALLLSVKFDAYSYDNNSFEQKEKMTFRINIKIFFFCGLIVASLAQVQAHSLIALAEWTFAYAIINFPYKSLFPLKKLIHFRNWNSLRKLKEQIICYLILAVVAFGLGIPQLIPYVGRAKNKHFITFTPIWKDNKKNFFSLWWSGLGVFFGLSIFVAPLTLNKRRFKNYLPSLFVFFVSNLIKYQPWNLDNTKVFNAAWTPLATAVIAHFLTYLYMKPYSLAQSLTLFYIIVLCLSGMLGVSGAMLVSAPLWDEREDPTILAKWVCSNTEPKSVWATDSFHNHPIMTIAGRQTIVGYRGWLSSHHLNENERIMAMNILNFDSERTEAIDKYHVTYLCYSKGDRREMTHEPKPNSRKWKKVFETQLFIVYKRINL</sequence>
<evidence type="ECO:0000313" key="2">
    <source>
        <dbReference type="EMBL" id="OHT01619.1"/>
    </source>
</evidence>
<organism evidence="2 3">
    <name type="scientific">Tritrichomonas foetus</name>
    <dbReference type="NCBI Taxonomy" id="1144522"/>
    <lineage>
        <taxon>Eukaryota</taxon>
        <taxon>Metamonada</taxon>
        <taxon>Parabasalia</taxon>
        <taxon>Tritrichomonadida</taxon>
        <taxon>Tritrichomonadidae</taxon>
        <taxon>Tritrichomonas</taxon>
    </lineage>
</organism>
<comment type="caution">
    <text evidence="2">The sequence shown here is derived from an EMBL/GenBank/DDBJ whole genome shotgun (WGS) entry which is preliminary data.</text>
</comment>
<dbReference type="GeneID" id="94828439"/>
<dbReference type="EMBL" id="MLAK01000904">
    <property type="protein sequence ID" value="OHT01619.1"/>
    <property type="molecule type" value="Genomic_DNA"/>
</dbReference>
<reference evidence="2" key="1">
    <citation type="submission" date="2016-10" db="EMBL/GenBank/DDBJ databases">
        <authorList>
            <person name="Benchimol M."/>
            <person name="Almeida L.G."/>
            <person name="Vasconcelos A.T."/>
            <person name="Perreira-Neves A."/>
            <person name="Rosa I.A."/>
            <person name="Tasca T."/>
            <person name="Bogo M.R."/>
            <person name="de Souza W."/>
        </authorList>
    </citation>
    <scope>NUCLEOTIDE SEQUENCE [LARGE SCALE GENOMIC DNA]</scope>
    <source>
        <strain evidence="2">K</strain>
    </source>
</reference>
<gene>
    <name evidence="2" type="ORF">TRFO_07535</name>
</gene>
<feature type="transmembrane region" description="Helical" evidence="1">
    <location>
        <begin position="54"/>
        <end position="73"/>
    </location>
</feature>
<dbReference type="RefSeq" id="XP_068354755.1">
    <property type="nucleotide sequence ID" value="XM_068493735.1"/>
</dbReference>
<protein>
    <submittedName>
        <fullName evidence="2">Uncharacterized protein</fullName>
    </submittedName>
</protein>
<dbReference type="OrthoDB" id="10263533at2759"/>
<feature type="transmembrane region" description="Helical" evidence="1">
    <location>
        <begin position="376"/>
        <end position="395"/>
    </location>
</feature>
<feature type="transmembrane region" description="Helical" evidence="1">
    <location>
        <begin position="311"/>
        <end position="329"/>
    </location>
</feature>
<feature type="transmembrane region" description="Helical" evidence="1">
    <location>
        <begin position="423"/>
        <end position="443"/>
    </location>
</feature>
<dbReference type="Proteomes" id="UP000179807">
    <property type="component" value="Unassembled WGS sequence"/>
</dbReference>
<name>A0A1J4JRG3_9EUKA</name>
<keyword evidence="1" id="KW-0472">Membrane</keyword>